<sequence length="107" mass="11706">MPTAPLPRPSSSPVYQRPSSTNHALQSLWKSIQPLAINLPIIAVTLFVPGRPGVEAVQPASCEDEDSSASHDPVITDPPASYLSLPHRPHYHLTLKYCRLGTEWDAN</sequence>
<dbReference type="EMBL" id="CM026421">
    <property type="protein sequence ID" value="KAG0590918.1"/>
    <property type="molecule type" value="Genomic_DNA"/>
</dbReference>
<evidence type="ECO:0000256" key="1">
    <source>
        <dbReference type="SAM" id="MobiDB-lite"/>
    </source>
</evidence>
<evidence type="ECO:0000313" key="3">
    <source>
        <dbReference type="Proteomes" id="UP000822688"/>
    </source>
</evidence>
<keyword evidence="3" id="KW-1185">Reference proteome</keyword>
<comment type="caution">
    <text evidence="2">The sequence shown here is derived from an EMBL/GenBank/DDBJ whole genome shotgun (WGS) entry which is preliminary data.</text>
</comment>
<gene>
    <name evidence="2" type="ORF">KC19_1G135600</name>
</gene>
<proteinExistence type="predicted"/>
<protein>
    <submittedName>
        <fullName evidence="2">Uncharacterized protein</fullName>
    </submittedName>
</protein>
<evidence type="ECO:0000313" key="2">
    <source>
        <dbReference type="EMBL" id="KAG0590918.1"/>
    </source>
</evidence>
<dbReference type="AlphaFoldDB" id="A0A8T0J7T6"/>
<dbReference type="Proteomes" id="UP000822688">
    <property type="component" value="Chromosome 1"/>
</dbReference>
<organism evidence="2 3">
    <name type="scientific">Ceratodon purpureus</name>
    <name type="common">Fire moss</name>
    <name type="synonym">Dicranum purpureum</name>
    <dbReference type="NCBI Taxonomy" id="3225"/>
    <lineage>
        <taxon>Eukaryota</taxon>
        <taxon>Viridiplantae</taxon>
        <taxon>Streptophyta</taxon>
        <taxon>Embryophyta</taxon>
        <taxon>Bryophyta</taxon>
        <taxon>Bryophytina</taxon>
        <taxon>Bryopsida</taxon>
        <taxon>Dicranidae</taxon>
        <taxon>Pseudoditrichales</taxon>
        <taxon>Ditrichaceae</taxon>
        <taxon>Ceratodon</taxon>
    </lineage>
</organism>
<feature type="region of interest" description="Disordered" evidence="1">
    <location>
        <begin position="56"/>
        <end position="78"/>
    </location>
</feature>
<reference evidence="2" key="1">
    <citation type="submission" date="2020-06" db="EMBL/GenBank/DDBJ databases">
        <title>WGS assembly of Ceratodon purpureus strain R40.</title>
        <authorList>
            <person name="Carey S.B."/>
            <person name="Jenkins J."/>
            <person name="Shu S."/>
            <person name="Lovell J.T."/>
            <person name="Sreedasyam A."/>
            <person name="Maumus F."/>
            <person name="Tiley G.P."/>
            <person name="Fernandez-Pozo N."/>
            <person name="Barry K."/>
            <person name="Chen C."/>
            <person name="Wang M."/>
            <person name="Lipzen A."/>
            <person name="Daum C."/>
            <person name="Saski C.A."/>
            <person name="Payton A.C."/>
            <person name="Mcbreen J.C."/>
            <person name="Conrad R.E."/>
            <person name="Kollar L.M."/>
            <person name="Olsson S."/>
            <person name="Huttunen S."/>
            <person name="Landis J.B."/>
            <person name="Wickett N.J."/>
            <person name="Johnson M.G."/>
            <person name="Rensing S.A."/>
            <person name="Grimwood J."/>
            <person name="Schmutz J."/>
            <person name="Mcdaniel S.F."/>
        </authorList>
    </citation>
    <scope>NUCLEOTIDE SEQUENCE</scope>
    <source>
        <strain evidence="2">R40</strain>
    </source>
</reference>
<accession>A0A8T0J7T6</accession>
<name>A0A8T0J7T6_CERPU</name>